<dbReference type="PROSITE" id="PS50088">
    <property type="entry name" value="ANK_REPEAT"/>
    <property type="match status" value="1"/>
</dbReference>
<gene>
    <name evidence="2" type="ORF">TTEB3V08_LOCUS7318</name>
</gene>
<dbReference type="Gene3D" id="1.25.40.20">
    <property type="entry name" value="Ankyrin repeat-containing domain"/>
    <property type="match status" value="1"/>
</dbReference>
<evidence type="ECO:0000313" key="2">
    <source>
        <dbReference type="EMBL" id="CAD7459361.1"/>
    </source>
</evidence>
<protein>
    <submittedName>
        <fullName evidence="2">Uncharacterized protein</fullName>
    </submittedName>
</protein>
<evidence type="ECO:0000256" key="1">
    <source>
        <dbReference type="PROSITE-ProRule" id="PRU00023"/>
    </source>
</evidence>
<feature type="repeat" description="ANK" evidence="1">
    <location>
        <begin position="83"/>
        <end position="115"/>
    </location>
</feature>
<dbReference type="AlphaFoldDB" id="A0A7R9NX61"/>
<dbReference type="Pfam" id="PF00023">
    <property type="entry name" value="Ank"/>
    <property type="match status" value="1"/>
</dbReference>
<dbReference type="InterPro" id="IPR034998">
    <property type="entry name" value="ANKLE1"/>
</dbReference>
<sequence>MSINTLLLHLVNIGGECGTIGAGAGGSSLASSSIPKSVVASPAPLISPHSLDLSSPTVALGGKQTSLDDNSATKWSWLRRSVEGLTPVHVAAAWGKVSLLYLLLVNGGDPWLLDEDRNNAFHYALQERHWDVLQLLHRFRLRDKLSDDSVKYTITLSKIISKLLNEITSVCKSREIGNIVNNSDNTNDAVQVTSDNNLVVCSGYKTNQSDDILVDSLHIDSSDVRQTQSNLYNCDIVTPSLLAVEDTFLSSMEGDYATCNEYDSLSKEYIYLDQEEGVALLERILPVKSELEVLPPCPVLSDVPSWCLTDPSQGPAVIWPGY</sequence>
<dbReference type="EMBL" id="OE002820">
    <property type="protein sequence ID" value="CAD7459361.1"/>
    <property type="molecule type" value="Genomic_DNA"/>
</dbReference>
<dbReference type="PROSITE" id="PS50297">
    <property type="entry name" value="ANK_REP_REGION"/>
    <property type="match status" value="1"/>
</dbReference>
<dbReference type="InterPro" id="IPR002110">
    <property type="entry name" value="Ankyrin_rpt"/>
</dbReference>
<organism evidence="2">
    <name type="scientific">Timema tahoe</name>
    <dbReference type="NCBI Taxonomy" id="61484"/>
    <lineage>
        <taxon>Eukaryota</taxon>
        <taxon>Metazoa</taxon>
        <taxon>Ecdysozoa</taxon>
        <taxon>Arthropoda</taxon>
        <taxon>Hexapoda</taxon>
        <taxon>Insecta</taxon>
        <taxon>Pterygota</taxon>
        <taxon>Neoptera</taxon>
        <taxon>Polyneoptera</taxon>
        <taxon>Phasmatodea</taxon>
        <taxon>Timematodea</taxon>
        <taxon>Timematoidea</taxon>
        <taxon>Timematidae</taxon>
        <taxon>Timema</taxon>
    </lineage>
</organism>
<dbReference type="GO" id="GO:0000712">
    <property type="term" value="P:resolution of meiotic recombination intermediates"/>
    <property type="evidence" value="ECO:0007669"/>
    <property type="project" value="TreeGrafter"/>
</dbReference>
<dbReference type="PANTHER" id="PTHR46427">
    <property type="entry name" value="ANKYRIN REPEAT AND LEM DOMAIN-CONTAINING PROTEIN 1"/>
    <property type="match status" value="1"/>
</dbReference>
<dbReference type="GO" id="GO:0005654">
    <property type="term" value="C:nucleoplasm"/>
    <property type="evidence" value="ECO:0007669"/>
    <property type="project" value="TreeGrafter"/>
</dbReference>
<dbReference type="GO" id="GO:0000724">
    <property type="term" value="P:double-strand break repair via homologous recombination"/>
    <property type="evidence" value="ECO:0007669"/>
    <property type="project" value="TreeGrafter"/>
</dbReference>
<reference evidence="2" key="1">
    <citation type="submission" date="2020-11" db="EMBL/GenBank/DDBJ databases">
        <authorList>
            <person name="Tran Van P."/>
        </authorList>
    </citation>
    <scope>NUCLEOTIDE SEQUENCE</scope>
</reference>
<accession>A0A7R9NX61</accession>
<dbReference type="InterPro" id="IPR036770">
    <property type="entry name" value="Ankyrin_rpt-contain_sf"/>
</dbReference>
<dbReference type="SMART" id="SM00248">
    <property type="entry name" value="ANK"/>
    <property type="match status" value="2"/>
</dbReference>
<dbReference type="PANTHER" id="PTHR46427:SF1">
    <property type="entry name" value="ANKYRIN REPEAT AND LEM DOMAIN-CONTAINING PROTEIN 1"/>
    <property type="match status" value="1"/>
</dbReference>
<name>A0A7R9NX61_9NEOP</name>
<dbReference type="SUPFAM" id="SSF48403">
    <property type="entry name" value="Ankyrin repeat"/>
    <property type="match status" value="1"/>
</dbReference>
<dbReference type="GO" id="GO:0005737">
    <property type="term" value="C:cytoplasm"/>
    <property type="evidence" value="ECO:0007669"/>
    <property type="project" value="TreeGrafter"/>
</dbReference>
<dbReference type="GO" id="GO:0004520">
    <property type="term" value="F:DNA endonuclease activity"/>
    <property type="evidence" value="ECO:0007669"/>
    <property type="project" value="TreeGrafter"/>
</dbReference>
<proteinExistence type="predicted"/>
<keyword evidence="1" id="KW-0040">ANK repeat</keyword>